<evidence type="ECO:0000256" key="13">
    <source>
        <dbReference type="SAM" id="MobiDB-lite"/>
    </source>
</evidence>
<dbReference type="InterPro" id="IPR047282">
    <property type="entry name" value="ATNG"/>
</dbReference>
<evidence type="ECO:0000313" key="14">
    <source>
        <dbReference type="Ensembl" id="ENSMMUP00000081230.1"/>
    </source>
</evidence>
<evidence type="ECO:0000256" key="11">
    <source>
        <dbReference type="ARBA" id="ARBA00023201"/>
    </source>
</evidence>
<dbReference type="GO" id="GO:0006813">
    <property type="term" value="P:potassium ion transport"/>
    <property type="evidence" value="ECO:0007669"/>
    <property type="project" value="UniProtKB-KW"/>
</dbReference>
<dbReference type="GeneTree" id="ENSGT00730000111921"/>
<feature type="region of interest" description="Disordered" evidence="13">
    <location>
        <begin position="1"/>
        <end position="33"/>
    </location>
</feature>
<sequence>MVLATLRSQPPLARLDPWGSSGKGRTGNSSCSCGWPTIGDSSHPTSGSLPGGSPKGDVDPFYYGKPGPLFTLPEPSGPLPPSSGLSQSQVHALCPLSPLVTTGCCGRAAGRDGCWERPPIPLFLPSLSRDYETVRNGGLIFAGLAFIVGLLILLSRRFRCGANKKRRQITEDEL</sequence>
<comment type="similarity">
    <text evidence="2 12">Belongs to the FXYD family.</text>
</comment>
<proteinExistence type="inferred from homology"/>
<reference evidence="14" key="4">
    <citation type="submission" date="2025-05" db="UniProtKB">
        <authorList>
            <consortium name="Ensembl"/>
        </authorList>
    </citation>
    <scope>IDENTIFICATION</scope>
    <source>
        <strain evidence="14">17573</strain>
    </source>
</reference>
<keyword evidence="3 12" id="KW-0813">Transport</keyword>
<keyword evidence="6 12" id="KW-0812">Transmembrane</keyword>
<evidence type="ECO:0000256" key="7">
    <source>
        <dbReference type="ARBA" id="ARBA00022958"/>
    </source>
</evidence>
<keyword evidence="4" id="KW-0633">Potassium transport</keyword>
<reference evidence="14" key="2">
    <citation type="submission" date="2018-06" db="EMBL/GenBank/DDBJ databases">
        <authorList>
            <person name="Dutcher S."/>
            <person name="Fulton R."/>
            <person name="Lindsay T."/>
        </authorList>
    </citation>
    <scope>NUCLEOTIDE SEQUENCE [LARGE SCALE GENOMIC DNA]</scope>
    <source>
        <strain evidence="14">17573</strain>
    </source>
</reference>
<evidence type="ECO:0000256" key="5">
    <source>
        <dbReference type="ARBA" id="ARBA00022607"/>
    </source>
</evidence>
<keyword evidence="12" id="KW-1133">Transmembrane helix</keyword>
<feature type="transmembrane region" description="Helical" evidence="12">
    <location>
        <begin position="138"/>
        <end position="158"/>
    </location>
</feature>
<keyword evidence="8" id="KW-0915">Sodium</keyword>
<gene>
    <name evidence="14" type="primary">LOC704049</name>
</gene>
<evidence type="ECO:0000256" key="10">
    <source>
        <dbReference type="ARBA" id="ARBA00023136"/>
    </source>
</evidence>
<evidence type="ECO:0000256" key="6">
    <source>
        <dbReference type="ARBA" id="ARBA00022692"/>
    </source>
</evidence>
<dbReference type="ExpressionAtlas" id="A0A5F8ATG1">
    <property type="expression patterns" value="baseline"/>
</dbReference>
<dbReference type="AlphaFoldDB" id="A0A5F8ATG1"/>
<evidence type="ECO:0000256" key="1">
    <source>
        <dbReference type="ARBA" id="ARBA00004167"/>
    </source>
</evidence>
<evidence type="ECO:0000256" key="2">
    <source>
        <dbReference type="ARBA" id="ARBA00005948"/>
    </source>
</evidence>
<name>A0A5F8ATG1_MACMU</name>
<dbReference type="InterPro" id="IPR000272">
    <property type="entry name" value="Ion-transport_regulator_FXYD"/>
</dbReference>
<dbReference type="VEuPathDB" id="HostDB:ENSMMUG00000007796"/>
<dbReference type="GO" id="GO:0006814">
    <property type="term" value="P:sodium ion transport"/>
    <property type="evidence" value="ECO:0007669"/>
    <property type="project" value="UniProtKB-KW"/>
</dbReference>
<organism evidence="14 15">
    <name type="scientific">Macaca mulatta</name>
    <name type="common">Rhesus macaque</name>
    <dbReference type="NCBI Taxonomy" id="9544"/>
    <lineage>
        <taxon>Eukaryota</taxon>
        <taxon>Metazoa</taxon>
        <taxon>Chordata</taxon>
        <taxon>Craniata</taxon>
        <taxon>Vertebrata</taxon>
        <taxon>Euteleostomi</taxon>
        <taxon>Mammalia</taxon>
        <taxon>Eutheria</taxon>
        <taxon>Euarchontoglires</taxon>
        <taxon>Primates</taxon>
        <taxon>Haplorrhini</taxon>
        <taxon>Catarrhini</taxon>
        <taxon>Cercopithecidae</taxon>
        <taxon>Cercopithecinae</taxon>
        <taxon>Macaca</taxon>
    </lineage>
</organism>
<keyword evidence="10 12" id="KW-0472">Membrane</keyword>
<accession>A0A5F8ATG1</accession>
<dbReference type="Gene3D" id="1.20.5.780">
    <property type="entry name" value="Single helix bin"/>
    <property type="match status" value="1"/>
</dbReference>
<reference evidence="14" key="3">
    <citation type="submission" date="2019-01" db="EMBL/GenBank/DDBJ databases">
        <authorList>
            <person name="Graves T."/>
            <person name="Eichler E.E."/>
            <person name="Wilson R.K."/>
        </authorList>
    </citation>
    <scope>NUCLEOTIDE SEQUENCE [LARGE SCALE GENOMIC DNA]</scope>
    <source>
        <strain evidence="14">17573</strain>
    </source>
</reference>
<dbReference type="GO" id="GO:0016020">
    <property type="term" value="C:membrane"/>
    <property type="evidence" value="ECO:0007669"/>
    <property type="project" value="UniProtKB-SubCell"/>
</dbReference>
<dbReference type="PANTHER" id="PTHR14132">
    <property type="entry name" value="SODIUM/POTASSIUM-TRANSPORTING ATPASE SUBUNIT GAMMA"/>
    <property type="match status" value="1"/>
</dbReference>
<evidence type="ECO:0000256" key="4">
    <source>
        <dbReference type="ARBA" id="ARBA00022538"/>
    </source>
</evidence>
<comment type="subcellular location">
    <subcellularLocation>
        <location evidence="1">Membrane</location>
        <topology evidence="1">Single-pass membrane protein</topology>
    </subcellularLocation>
</comment>
<dbReference type="Pfam" id="PF02038">
    <property type="entry name" value="ATP1G1_PLM_MAT8"/>
    <property type="match status" value="1"/>
</dbReference>
<evidence type="ECO:0000313" key="15">
    <source>
        <dbReference type="Proteomes" id="UP000006718"/>
    </source>
</evidence>
<keyword evidence="11" id="KW-0739">Sodium transport</keyword>
<keyword evidence="9 12" id="KW-0406">Ion transport</keyword>
<dbReference type="CDD" id="cd20318">
    <property type="entry name" value="FXYD2"/>
    <property type="match status" value="1"/>
</dbReference>
<keyword evidence="5" id="KW-0740">Sodium/potassium transport</keyword>
<evidence type="ECO:0000256" key="3">
    <source>
        <dbReference type="ARBA" id="ARBA00022448"/>
    </source>
</evidence>
<evidence type="ECO:0000256" key="9">
    <source>
        <dbReference type="ARBA" id="ARBA00023065"/>
    </source>
</evidence>
<dbReference type="Proteomes" id="UP000006718">
    <property type="component" value="Chromosome 14"/>
</dbReference>
<evidence type="ECO:0000256" key="8">
    <source>
        <dbReference type="ARBA" id="ARBA00023053"/>
    </source>
</evidence>
<evidence type="ECO:0000256" key="12">
    <source>
        <dbReference type="RuleBase" id="RU364131"/>
    </source>
</evidence>
<dbReference type="GO" id="GO:0043269">
    <property type="term" value="P:regulation of monoatomic ion transport"/>
    <property type="evidence" value="ECO:0007669"/>
    <property type="project" value="InterPro"/>
</dbReference>
<dbReference type="PANTHER" id="PTHR14132:SF3">
    <property type="entry name" value="SODIUM_POTASSIUM-TRANSPORTING ATPASE SUBUNIT GAMMA"/>
    <property type="match status" value="1"/>
</dbReference>
<dbReference type="Bgee" id="ENSMMUG00000007796">
    <property type="expression patterns" value="Expressed in adult mammalian kidney and 21 other cell types or tissues"/>
</dbReference>
<dbReference type="GO" id="GO:0099106">
    <property type="term" value="F:ion channel regulator activity"/>
    <property type="evidence" value="ECO:0007669"/>
    <property type="project" value="InterPro"/>
</dbReference>
<keyword evidence="7" id="KW-0630">Potassium</keyword>
<dbReference type="STRING" id="9544.ENSMMUP00000081230"/>
<protein>
    <recommendedName>
        <fullName evidence="12">FXYD domain-containing ion transport regulator</fullName>
    </recommendedName>
</protein>
<dbReference type="Ensembl" id="ENSMMUT00000091448.1">
    <property type="protein sequence ID" value="ENSMMUP00000070275.1"/>
    <property type="gene ID" value="ENSMMUG00000007796.4"/>
</dbReference>
<keyword evidence="15" id="KW-1185">Reference proteome</keyword>
<dbReference type="Ensembl" id="ENSMMUT00000096790.1">
    <property type="protein sequence ID" value="ENSMMUP00000081230.1"/>
    <property type="gene ID" value="ENSMMUG00000007796.4"/>
</dbReference>
<reference evidence="15" key="1">
    <citation type="journal article" date="2007" name="Science">
        <title>Evolutionary and biomedical insights from the rhesus macaque genome.</title>
        <authorList>
            <person name="Gibbs R.A."/>
            <person name="Rogers J."/>
            <person name="Katze M.G."/>
            <person name="Bumgarner R."/>
            <person name="Weinstock G.M."/>
            <person name="Mardis E.R."/>
            <person name="Remington K.A."/>
            <person name="Strausberg R.L."/>
            <person name="Venter J.C."/>
            <person name="Wilson R.K."/>
            <person name="Batzer M.A."/>
            <person name="Bustamante C.D."/>
            <person name="Eichler E.E."/>
            <person name="Hahn M.W."/>
            <person name="Hardison R.C."/>
            <person name="Makova K.D."/>
            <person name="Miller W."/>
            <person name="Milosavljevic A."/>
            <person name="Palermo R.E."/>
            <person name="Siepel A."/>
            <person name="Sikela J.M."/>
            <person name="Attaway T."/>
            <person name="Bell S."/>
            <person name="Bernard K.E."/>
            <person name="Buhay C.J."/>
            <person name="Chandrabose M.N."/>
            <person name="Dao M."/>
            <person name="Davis C."/>
            <person name="Delehaunty K.D."/>
            <person name="Ding Y."/>
            <person name="Dinh H.H."/>
            <person name="Dugan-Rocha S."/>
            <person name="Fulton L.A."/>
            <person name="Gabisi R.A."/>
            <person name="Garner T.T."/>
            <person name="Godfrey J."/>
            <person name="Hawes A.C."/>
            <person name="Hernandez J."/>
            <person name="Hines S."/>
            <person name="Holder M."/>
            <person name="Hume J."/>
            <person name="Jhangiani S.N."/>
            <person name="Joshi V."/>
            <person name="Khan Z.M."/>
            <person name="Kirkness E.F."/>
            <person name="Cree A."/>
            <person name="Fowler R.G."/>
            <person name="Lee S."/>
            <person name="Lewis L.R."/>
            <person name="Li Z."/>
            <person name="Liu Y.-S."/>
            <person name="Moore S.M."/>
            <person name="Muzny D."/>
            <person name="Nazareth L.V."/>
            <person name="Ngo D.N."/>
            <person name="Okwuonu G.O."/>
            <person name="Pai G."/>
            <person name="Parker D."/>
            <person name="Paul H.A."/>
            <person name="Pfannkoch C."/>
            <person name="Pohl C.S."/>
            <person name="Rogers Y.-H.C."/>
            <person name="Ruiz S.J."/>
            <person name="Sabo A."/>
            <person name="Santibanez J."/>
            <person name="Schneider B.W."/>
            <person name="Smith S.M."/>
            <person name="Sodergren E."/>
            <person name="Svatek A.F."/>
            <person name="Utterback T.R."/>
            <person name="Vattathil S."/>
            <person name="Warren W."/>
            <person name="White C.S."/>
            <person name="Chinwalla A.T."/>
            <person name="Feng Y."/>
            <person name="Halpern A.L."/>
            <person name="Hillier L.W."/>
            <person name="Huang X."/>
            <person name="Minx P."/>
            <person name="Nelson J.O."/>
            <person name="Pepin K.H."/>
            <person name="Qin X."/>
            <person name="Sutton G.G."/>
            <person name="Venter E."/>
            <person name="Walenz B.P."/>
            <person name="Wallis J.W."/>
            <person name="Worley K.C."/>
            <person name="Yang S.-P."/>
            <person name="Jones S.M."/>
            <person name="Marra M.A."/>
            <person name="Rocchi M."/>
            <person name="Schein J.E."/>
            <person name="Baertsch R."/>
            <person name="Clarke L."/>
            <person name="Csuros M."/>
            <person name="Glasscock J."/>
            <person name="Harris R.A."/>
            <person name="Havlak P."/>
            <person name="Jackson A.R."/>
            <person name="Jiang H."/>
            <person name="Liu Y."/>
            <person name="Messina D.N."/>
            <person name="Shen Y."/>
            <person name="Song H.X.-Z."/>
            <person name="Wylie T."/>
            <person name="Zhang L."/>
            <person name="Birney E."/>
            <person name="Han K."/>
            <person name="Konkel M.K."/>
            <person name="Lee J."/>
            <person name="Smit A.F.A."/>
            <person name="Ullmer B."/>
            <person name="Wang H."/>
            <person name="Xing J."/>
            <person name="Burhans R."/>
            <person name="Cheng Z."/>
            <person name="Karro J.E."/>
            <person name="Ma J."/>
            <person name="Raney B."/>
            <person name="She X."/>
            <person name="Cox M.J."/>
            <person name="Demuth J.P."/>
            <person name="Dumas L.J."/>
            <person name="Han S.-G."/>
            <person name="Hopkins J."/>
            <person name="Karimpour-Fard A."/>
            <person name="Kim Y.H."/>
            <person name="Pollack J.R."/>
            <person name="Vinar T."/>
            <person name="Addo-Quaye C."/>
            <person name="Degenhardt J."/>
            <person name="Denby A."/>
            <person name="Hubisz M.J."/>
            <person name="Indap A."/>
            <person name="Kosiol C."/>
            <person name="Lahn B.T."/>
            <person name="Lawson H.A."/>
            <person name="Marklein A."/>
            <person name="Nielsen R."/>
            <person name="Vallender E.J."/>
            <person name="Clark A.G."/>
            <person name="Ferguson B."/>
            <person name="Hernandez R.D."/>
            <person name="Hirani K."/>
            <person name="Kehrer-Sawatzki H."/>
            <person name="Kolb J."/>
            <person name="Patil S."/>
            <person name="Pu L.-L."/>
            <person name="Ren Y."/>
            <person name="Smith D.G."/>
            <person name="Wheeler D.A."/>
            <person name="Schenck I."/>
            <person name="Ball E.V."/>
            <person name="Chen R."/>
            <person name="Cooper D.N."/>
            <person name="Giardine B."/>
            <person name="Hsu F."/>
            <person name="Kent W.J."/>
            <person name="Lesk A."/>
            <person name="Nelson D.L."/>
            <person name="O'brien W.E."/>
            <person name="Pruefer K."/>
            <person name="Stenson P.D."/>
            <person name="Wallace J.C."/>
            <person name="Ke H."/>
            <person name="Liu X.-M."/>
            <person name="Wang P."/>
            <person name="Xiang A.P."/>
            <person name="Yang F."/>
            <person name="Barber G.P."/>
            <person name="Haussler D."/>
            <person name="Karolchik D."/>
            <person name="Kern A.D."/>
            <person name="Kuhn R.M."/>
            <person name="Smith K.E."/>
            <person name="Zwieg A.S."/>
        </authorList>
    </citation>
    <scope>NUCLEOTIDE SEQUENCE [LARGE SCALE GENOMIC DNA]</scope>
    <source>
        <strain evidence="15">17573</strain>
    </source>
</reference>